<dbReference type="InterPro" id="IPR011032">
    <property type="entry name" value="GroES-like_sf"/>
</dbReference>
<dbReference type="EMBL" id="FQZD01000006">
    <property type="protein sequence ID" value="SHI70737.1"/>
    <property type="molecule type" value="Genomic_DNA"/>
</dbReference>
<keyword evidence="5" id="KW-1185">Reference proteome</keyword>
<dbReference type="InterPro" id="IPR050129">
    <property type="entry name" value="Zn_alcohol_dh"/>
</dbReference>
<keyword evidence="1" id="KW-0560">Oxidoreductase</keyword>
<reference evidence="4 5" key="1">
    <citation type="submission" date="2016-11" db="EMBL/GenBank/DDBJ databases">
        <authorList>
            <person name="Varghese N."/>
            <person name="Submissions S."/>
        </authorList>
    </citation>
    <scope>NUCLEOTIDE SEQUENCE [LARGE SCALE GENOMIC DNA]</scope>
    <source>
        <strain evidence="4 5">DSM 15287</strain>
    </source>
</reference>
<gene>
    <name evidence="4" type="ORF">SAMN02745170_00913</name>
</gene>
<dbReference type="CDD" id="cd08236">
    <property type="entry name" value="sugar_DH"/>
    <property type="match status" value="1"/>
</dbReference>
<evidence type="ECO:0000313" key="5">
    <source>
        <dbReference type="Proteomes" id="UP000322917"/>
    </source>
</evidence>
<dbReference type="Pfam" id="PF08240">
    <property type="entry name" value="ADH_N"/>
    <property type="match status" value="1"/>
</dbReference>
<feature type="domain" description="Alcohol dehydrogenase-like C-terminal" evidence="2">
    <location>
        <begin position="174"/>
        <end position="291"/>
    </location>
</feature>
<dbReference type="InterPro" id="IPR013154">
    <property type="entry name" value="ADH-like_N"/>
</dbReference>
<sequence>MDDMMKAAVLYAPGCLKIENVPIPVPGKDEVLVKVLACGVCGSDIPRIVTTGTYHFPTIPGHEFGGIVCQAGSEEQQYLVGRKVAVNPLIPCYKCEMCEVGKYAQCSQYDFLGSRSHGGFAQYAKVPVKNLIVLPDHMDDKATAFLEPVTVALHVVQNCQLRFGENVAVFGLGAIGMFIAQWAKAFGAPHVFAIDIDEKKVALAKALGLYDAICSGQEDVERVIGEKTDGVEFAFEAAGSETAFAQAIHLLRQSGTLGLVGRPTKNLSVAPQVFEKILRSQLTLKGTWSFEAVNFPHHAWGQSAVAIDKGQIQISPLISHCFSLERTMEAIELMNRRKEFYSKILIMPNQ</sequence>
<evidence type="ECO:0000256" key="1">
    <source>
        <dbReference type="ARBA" id="ARBA00023002"/>
    </source>
</evidence>
<accession>A0A1M6DBT4</accession>
<dbReference type="PANTHER" id="PTHR43401:SF2">
    <property type="entry name" value="L-THREONINE 3-DEHYDROGENASE"/>
    <property type="match status" value="1"/>
</dbReference>
<dbReference type="Gene3D" id="3.40.50.720">
    <property type="entry name" value="NAD(P)-binding Rossmann-like Domain"/>
    <property type="match status" value="1"/>
</dbReference>
<organism evidence="4 5">
    <name type="scientific">Propionispora hippei DSM 15287</name>
    <dbReference type="NCBI Taxonomy" id="1123003"/>
    <lineage>
        <taxon>Bacteria</taxon>
        <taxon>Bacillati</taxon>
        <taxon>Bacillota</taxon>
        <taxon>Negativicutes</taxon>
        <taxon>Selenomonadales</taxon>
        <taxon>Sporomusaceae</taxon>
        <taxon>Propionispora</taxon>
    </lineage>
</organism>
<evidence type="ECO:0000259" key="3">
    <source>
        <dbReference type="Pfam" id="PF08240"/>
    </source>
</evidence>
<dbReference type="SUPFAM" id="SSF50129">
    <property type="entry name" value="GroES-like"/>
    <property type="match status" value="1"/>
</dbReference>
<dbReference type="InterPro" id="IPR036291">
    <property type="entry name" value="NAD(P)-bd_dom_sf"/>
</dbReference>
<evidence type="ECO:0000259" key="2">
    <source>
        <dbReference type="Pfam" id="PF00107"/>
    </source>
</evidence>
<dbReference type="Pfam" id="PF00107">
    <property type="entry name" value="ADH_zinc_N"/>
    <property type="match status" value="1"/>
</dbReference>
<name>A0A1M6DBT4_9FIRM</name>
<dbReference type="GO" id="GO:0016491">
    <property type="term" value="F:oxidoreductase activity"/>
    <property type="evidence" value="ECO:0007669"/>
    <property type="project" value="UniProtKB-KW"/>
</dbReference>
<protein>
    <submittedName>
        <fullName evidence="4">L-iditol 2-dehydrogenase</fullName>
    </submittedName>
</protein>
<dbReference type="InterPro" id="IPR013149">
    <property type="entry name" value="ADH-like_C"/>
</dbReference>
<dbReference type="SUPFAM" id="SSF51735">
    <property type="entry name" value="NAD(P)-binding Rossmann-fold domains"/>
    <property type="match status" value="1"/>
</dbReference>
<dbReference type="AlphaFoldDB" id="A0A1M6DBT4"/>
<proteinExistence type="predicted"/>
<dbReference type="PANTHER" id="PTHR43401">
    <property type="entry name" value="L-THREONINE 3-DEHYDROGENASE"/>
    <property type="match status" value="1"/>
</dbReference>
<dbReference type="RefSeq" id="WP_149733750.1">
    <property type="nucleotide sequence ID" value="NZ_FQZD01000006.1"/>
</dbReference>
<dbReference type="Proteomes" id="UP000322917">
    <property type="component" value="Unassembled WGS sequence"/>
</dbReference>
<evidence type="ECO:0000313" key="4">
    <source>
        <dbReference type="EMBL" id="SHI70737.1"/>
    </source>
</evidence>
<feature type="domain" description="Alcohol dehydrogenase-like N-terminal" evidence="3">
    <location>
        <begin position="27"/>
        <end position="136"/>
    </location>
</feature>
<dbReference type="OrthoDB" id="1674659at2"/>
<dbReference type="Gene3D" id="3.90.180.10">
    <property type="entry name" value="Medium-chain alcohol dehydrogenases, catalytic domain"/>
    <property type="match status" value="1"/>
</dbReference>